<sequence length="44" mass="5027">MGTSGCALCPTMSAQDSSLYMRMVRWAMPTLILRTPRYRRKSCV</sequence>
<dbReference type="AlphaFoldDB" id="L8EB14"/>
<name>L8EB14_HUMAN</name>
<dbReference type="OrthoDB" id="109543at2759"/>
<gene>
    <name evidence="1" type="primary">PARP6</name>
</gene>
<dbReference type="ChiTaRS" id="PARP6">
    <property type="organism name" value="human"/>
</dbReference>
<reference evidence="1" key="1">
    <citation type="journal article" date="2013" name="PLoS ONE">
        <title>Direct detection of alternative open reading frames translation products in human significantly expands the proteome.</title>
        <authorList>
            <person name="Vanderperre B."/>
            <person name="Lucier J.-F."/>
            <person name="Motard J."/>
            <person name="Tremblay G."/>
            <person name="Vanderperre S."/>
            <person name="Wisztorski M."/>
            <person name="Salzet M."/>
            <person name="Boisvert F.-M."/>
            <person name="Roucou X."/>
        </authorList>
    </citation>
    <scope>NUCLEOTIDE SEQUENCE</scope>
</reference>
<proteinExistence type="predicted"/>
<evidence type="ECO:0000313" key="1">
    <source>
        <dbReference type="EMBL" id="CCQ43628.1"/>
    </source>
</evidence>
<protein>
    <submittedName>
        <fullName evidence="1">Alternative protein PARP6</fullName>
    </submittedName>
</protein>
<accession>L8EB14</accession>
<organism evidence="1">
    <name type="scientific">Homo sapiens</name>
    <name type="common">Human</name>
    <dbReference type="NCBI Taxonomy" id="9606"/>
    <lineage>
        <taxon>Eukaryota</taxon>
        <taxon>Metazoa</taxon>
        <taxon>Chordata</taxon>
        <taxon>Craniata</taxon>
        <taxon>Vertebrata</taxon>
        <taxon>Euteleostomi</taxon>
        <taxon>Mammalia</taxon>
        <taxon>Eutheria</taxon>
        <taxon>Euarchontoglires</taxon>
        <taxon>Primates</taxon>
        <taxon>Haplorrhini</taxon>
        <taxon>Catarrhini</taxon>
        <taxon>Hominidae</taxon>
        <taxon>Homo</taxon>
    </lineage>
</organism>
<dbReference type="EMBL" id="HF584131">
    <property type="protein sequence ID" value="CCQ43628.1"/>
    <property type="molecule type" value="Genomic_DNA"/>
</dbReference>